<dbReference type="HAMAP" id="MF_01539">
    <property type="entry name" value="TmcAL"/>
    <property type="match status" value="1"/>
</dbReference>
<dbReference type="GO" id="GO:0006400">
    <property type="term" value="P:tRNA modification"/>
    <property type="evidence" value="ECO:0007669"/>
    <property type="project" value="UniProtKB-UniRule"/>
</dbReference>
<dbReference type="NCBIfam" id="NF010191">
    <property type="entry name" value="PRK13670.1"/>
    <property type="match status" value="1"/>
</dbReference>
<dbReference type="GO" id="GO:0016740">
    <property type="term" value="F:transferase activity"/>
    <property type="evidence" value="ECO:0007669"/>
    <property type="project" value="UniProtKB-KW"/>
</dbReference>
<gene>
    <name evidence="4" type="primary">tmcAL</name>
    <name evidence="5" type="ORF">EQ812_02995</name>
</gene>
<comment type="subcellular location">
    <subcellularLocation>
        <location evidence="4">Cytoplasm</location>
    </subcellularLocation>
</comment>
<keyword evidence="4" id="KW-0963">Cytoplasm</keyword>
<feature type="binding site" evidence="4">
    <location>
        <position position="153"/>
    </location>
    <ligand>
        <name>ATP</name>
        <dbReference type="ChEBI" id="CHEBI:30616"/>
    </ligand>
</feature>
<dbReference type="EMBL" id="SCHB01000002">
    <property type="protein sequence ID" value="TBW72823.1"/>
    <property type="molecule type" value="Genomic_DNA"/>
</dbReference>
<organism evidence="5 6">
    <name type="scientific">Staphylococcus lugdunensis</name>
    <dbReference type="NCBI Taxonomy" id="28035"/>
    <lineage>
        <taxon>Bacteria</taxon>
        <taxon>Bacillati</taxon>
        <taxon>Bacillota</taxon>
        <taxon>Bacilli</taxon>
        <taxon>Bacillales</taxon>
        <taxon>Staphylococcaceae</taxon>
        <taxon>Staphylococcus</taxon>
    </lineage>
</organism>
<evidence type="ECO:0000256" key="2">
    <source>
        <dbReference type="ARBA" id="ARBA00022598"/>
    </source>
</evidence>
<dbReference type="PANTHER" id="PTHR37825">
    <property type="entry name" value="TRNA(MET) CYTIDINE ACETATE LIGASE"/>
    <property type="match status" value="1"/>
</dbReference>
<dbReference type="GeneID" id="58090030"/>
<keyword evidence="4" id="KW-0547">Nucleotide-binding</keyword>
<proteinExistence type="inferred from homology"/>
<sequence length="377" mass="42983">MKSVGLITEYNPFHNGHLYHARQSKKLSNADVTIALMSGQFVMRGEPAIFNKFIRAEMALEGVDLVVELPIIGSLSSSDYFAKYGILLADYLGIDTISFGSESANIEALTKIAQDIQQFETNPKYRAQINSGKSYPRVLSDHFNQHHILQTPNNILGLSYLKAIHNFAPNINAMTIERLGTYHHQSSIDHQTLASGSAIRHALNSNDTLWKQVVPNHMWHLYEQPQMTKEALFPYIQYALITQSSEDLAQIYTINEGLEHRLQSLITKAHDLDSFITLVKTKRYTYTHIQRALMNIVLNIHQQDVPTNIKAARILGMTNKGQQYLKYLKAQFPERNYITNITKKTAPFFTQEIKATQLYNLCTHSTQNDFNTPVIRK</sequence>
<dbReference type="AlphaFoldDB" id="A0A4Q9WBW6"/>
<dbReference type="RefSeq" id="WP_002493103.1">
    <property type="nucleotide sequence ID" value="NZ_AP021848.1"/>
</dbReference>
<protein>
    <recommendedName>
        <fullName evidence="4">tRNA(Met) cytidine acetate ligase</fullName>
        <ecNumber evidence="4">6.3.4.-</ecNumber>
    </recommendedName>
</protein>
<evidence type="ECO:0000313" key="5">
    <source>
        <dbReference type="EMBL" id="TBW72823.1"/>
    </source>
</evidence>
<accession>A0A4Q9WBW6</accession>
<evidence type="ECO:0000256" key="1">
    <source>
        <dbReference type="ARBA" id="ARBA00022555"/>
    </source>
</evidence>
<dbReference type="Proteomes" id="UP000293637">
    <property type="component" value="Unassembled WGS sequence"/>
</dbReference>
<feature type="binding site" evidence="4">
    <location>
        <position position="100"/>
    </location>
    <ligand>
        <name>ATP</name>
        <dbReference type="ChEBI" id="CHEBI:30616"/>
    </ligand>
</feature>
<keyword evidence="1 4" id="KW-0820">tRNA-binding</keyword>
<dbReference type="GO" id="GO:0005737">
    <property type="term" value="C:cytoplasm"/>
    <property type="evidence" value="ECO:0007669"/>
    <property type="project" value="UniProtKB-SubCell"/>
</dbReference>
<keyword evidence="4" id="KW-0694">RNA-binding</keyword>
<dbReference type="GO" id="GO:0000049">
    <property type="term" value="F:tRNA binding"/>
    <property type="evidence" value="ECO:0007669"/>
    <property type="project" value="UniProtKB-KW"/>
</dbReference>
<dbReference type="EC" id="6.3.4.-" evidence="4"/>
<dbReference type="InterPro" id="IPR008513">
    <property type="entry name" value="tRNA(Met)_cyd_acetate_ligase"/>
</dbReference>
<evidence type="ECO:0000256" key="4">
    <source>
        <dbReference type="HAMAP-Rule" id="MF_01539"/>
    </source>
</evidence>
<name>A0A4Q9WBW6_STALU</name>
<comment type="catalytic activity">
    <reaction evidence="4">
        <text>cytidine(34) in elongator tRNA(Met) + acetate + ATP = N(4)-acetylcytidine(34) in elongator tRNA(Met) + AMP + diphosphate</text>
        <dbReference type="Rhea" id="RHEA:58144"/>
        <dbReference type="Rhea" id="RHEA-COMP:10693"/>
        <dbReference type="Rhea" id="RHEA-COMP:10694"/>
        <dbReference type="ChEBI" id="CHEBI:30089"/>
        <dbReference type="ChEBI" id="CHEBI:30616"/>
        <dbReference type="ChEBI" id="CHEBI:33019"/>
        <dbReference type="ChEBI" id="CHEBI:74900"/>
        <dbReference type="ChEBI" id="CHEBI:82748"/>
        <dbReference type="ChEBI" id="CHEBI:456215"/>
    </reaction>
</comment>
<feature type="binding site" evidence="4">
    <location>
        <begin position="7"/>
        <end position="20"/>
    </location>
    <ligand>
        <name>ATP</name>
        <dbReference type="ChEBI" id="CHEBI:30616"/>
    </ligand>
</feature>
<comment type="function">
    <text evidence="4">Catalyzes the formation of N(4)-acetylcytidine (ac(4)C) at the wobble position of elongator tRNA(Met), using acetate and ATP as substrates. First activates an acetate ion to form acetyladenylate (Ac-AMP) and then transfers the acetyl group to tRNA to form ac(4)C34.</text>
</comment>
<reference evidence="5 6" key="1">
    <citation type="journal article" date="2019" name="Sci. Transl. Med.">
        <title>Quorum sensing between bacterial species on the skin protects against epidermal injury in atopic dermatitis.</title>
        <authorList>
            <person name="Williams M.R."/>
        </authorList>
    </citation>
    <scope>NUCLEOTIDE SEQUENCE [LARGE SCALE GENOMIC DNA]</scope>
    <source>
        <strain evidence="5 6">E7</strain>
    </source>
</reference>
<dbReference type="Pfam" id="PF05636">
    <property type="entry name" value="HIGH_NTase1"/>
    <property type="match status" value="1"/>
</dbReference>
<feature type="binding site" evidence="4">
    <location>
        <position position="178"/>
    </location>
    <ligand>
        <name>ATP</name>
        <dbReference type="ChEBI" id="CHEBI:30616"/>
    </ligand>
</feature>
<dbReference type="GO" id="GO:0005524">
    <property type="term" value="F:ATP binding"/>
    <property type="evidence" value="ECO:0007669"/>
    <property type="project" value="UniProtKB-KW"/>
</dbReference>
<dbReference type="InterPro" id="IPR014729">
    <property type="entry name" value="Rossmann-like_a/b/a_fold"/>
</dbReference>
<dbReference type="Gene3D" id="3.40.50.620">
    <property type="entry name" value="HUPs"/>
    <property type="match status" value="1"/>
</dbReference>
<keyword evidence="3 4" id="KW-0819">tRNA processing</keyword>
<keyword evidence="5" id="KW-0808">Transferase</keyword>
<dbReference type="SUPFAM" id="SSF52374">
    <property type="entry name" value="Nucleotidylyl transferase"/>
    <property type="match status" value="1"/>
</dbReference>
<dbReference type="GO" id="GO:0016879">
    <property type="term" value="F:ligase activity, forming carbon-nitrogen bonds"/>
    <property type="evidence" value="ECO:0007669"/>
    <property type="project" value="UniProtKB-UniRule"/>
</dbReference>
<comment type="similarity">
    <text evidence="4">Belongs to the TmcAL family.</text>
</comment>
<dbReference type="PANTHER" id="PTHR37825:SF1">
    <property type="entry name" value="TRNA(MET) CYTIDINE ACETATE LIGASE"/>
    <property type="match status" value="1"/>
</dbReference>
<keyword evidence="4" id="KW-0067">ATP-binding</keyword>
<comment type="caution">
    <text evidence="4">Lacks conserved residue(s) required for the propagation of feature annotation.</text>
</comment>
<evidence type="ECO:0000256" key="3">
    <source>
        <dbReference type="ARBA" id="ARBA00022694"/>
    </source>
</evidence>
<evidence type="ECO:0000313" key="6">
    <source>
        <dbReference type="Proteomes" id="UP000293637"/>
    </source>
</evidence>
<keyword evidence="2 4" id="KW-0436">Ligase</keyword>
<comment type="caution">
    <text evidence="5">The sequence shown here is derived from an EMBL/GenBank/DDBJ whole genome shotgun (WGS) entry which is preliminary data.</text>
</comment>